<reference evidence="1" key="1">
    <citation type="submission" date="2014-09" db="EMBL/GenBank/DDBJ databases">
        <authorList>
            <person name="Magalhaes I.L.F."/>
            <person name="Oliveira U."/>
            <person name="Santos F.R."/>
            <person name="Vidigal T.H.D.A."/>
            <person name="Brescovit A.D."/>
            <person name="Santos A.J."/>
        </authorList>
    </citation>
    <scope>NUCLEOTIDE SEQUENCE</scope>
    <source>
        <tissue evidence="1">Shoot tissue taken approximately 20 cm above the soil surface</tissue>
    </source>
</reference>
<proteinExistence type="predicted"/>
<dbReference type="AlphaFoldDB" id="A0A0A9A398"/>
<name>A0A0A9A398_ARUDO</name>
<dbReference type="EMBL" id="GBRH01251806">
    <property type="protein sequence ID" value="JAD46089.1"/>
    <property type="molecule type" value="Transcribed_RNA"/>
</dbReference>
<accession>A0A0A9A398</accession>
<sequence length="25" mass="3003">MNNFVVKYLRCPTNTYTNHIMVKQS</sequence>
<reference evidence="1" key="2">
    <citation type="journal article" date="2015" name="Data Brief">
        <title>Shoot transcriptome of the giant reed, Arundo donax.</title>
        <authorList>
            <person name="Barrero R.A."/>
            <person name="Guerrero F.D."/>
            <person name="Moolhuijzen P."/>
            <person name="Goolsby J.A."/>
            <person name="Tidwell J."/>
            <person name="Bellgard S.E."/>
            <person name="Bellgard M.I."/>
        </authorList>
    </citation>
    <scope>NUCLEOTIDE SEQUENCE</scope>
    <source>
        <tissue evidence="1">Shoot tissue taken approximately 20 cm above the soil surface</tissue>
    </source>
</reference>
<evidence type="ECO:0000313" key="1">
    <source>
        <dbReference type="EMBL" id="JAD46089.1"/>
    </source>
</evidence>
<organism evidence="1">
    <name type="scientific">Arundo donax</name>
    <name type="common">Giant reed</name>
    <name type="synonym">Donax arundinaceus</name>
    <dbReference type="NCBI Taxonomy" id="35708"/>
    <lineage>
        <taxon>Eukaryota</taxon>
        <taxon>Viridiplantae</taxon>
        <taxon>Streptophyta</taxon>
        <taxon>Embryophyta</taxon>
        <taxon>Tracheophyta</taxon>
        <taxon>Spermatophyta</taxon>
        <taxon>Magnoliopsida</taxon>
        <taxon>Liliopsida</taxon>
        <taxon>Poales</taxon>
        <taxon>Poaceae</taxon>
        <taxon>PACMAD clade</taxon>
        <taxon>Arundinoideae</taxon>
        <taxon>Arundineae</taxon>
        <taxon>Arundo</taxon>
    </lineage>
</organism>
<protein>
    <submittedName>
        <fullName evidence="1">Uncharacterized protein</fullName>
    </submittedName>
</protein>